<protein>
    <submittedName>
        <fullName evidence="2">CoA transferase</fullName>
    </submittedName>
</protein>
<evidence type="ECO:0000313" key="3">
    <source>
        <dbReference type="Proteomes" id="UP001202550"/>
    </source>
</evidence>
<dbReference type="PANTHER" id="PTHR48207">
    <property type="entry name" value="SUCCINATE--HYDROXYMETHYLGLUTARATE COA-TRANSFERASE"/>
    <property type="match status" value="1"/>
</dbReference>
<dbReference type="InterPro" id="IPR003673">
    <property type="entry name" value="CoA-Trfase_fam_III"/>
</dbReference>
<dbReference type="Pfam" id="PF02515">
    <property type="entry name" value="CoA_transf_3"/>
    <property type="match status" value="1"/>
</dbReference>
<gene>
    <name evidence="2" type="ORF">M3N55_09920</name>
</gene>
<dbReference type="SUPFAM" id="SSF89796">
    <property type="entry name" value="CoA-transferase family III (CaiB/BaiF)"/>
    <property type="match status" value="1"/>
</dbReference>
<dbReference type="InterPro" id="IPR050483">
    <property type="entry name" value="CoA-transferase_III_domain"/>
</dbReference>
<evidence type="ECO:0000256" key="1">
    <source>
        <dbReference type="ARBA" id="ARBA00022679"/>
    </source>
</evidence>
<proteinExistence type="predicted"/>
<keyword evidence="1 2" id="KW-0808">Transferase</keyword>
<dbReference type="EMBL" id="JALZWP010000008">
    <property type="protein sequence ID" value="MCL1629046.1"/>
    <property type="molecule type" value="Genomic_DNA"/>
</dbReference>
<dbReference type="Proteomes" id="UP001202550">
    <property type="component" value="Unassembled WGS sequence"/>
</dbReference>
<organism evidence="2 3">
    <name type="scientific">Roseinatronobacter domitianus</name>
    <dbReference type="NCBI Taxonomy" id="2940293"/>
    <lineage>
        <taxon>Bacteria</taxon>
        <taxon>Pseudomonadati</taxon>
        <taxon>Pseudomonadota</taxon>
        <taxon>Alphaproteobacteria</taxon>
        <taxon>Rhodobacterales</taxon>
        <taxon>Paracoccaceae</taxon>
        <taxon>Roseinatronobacter</taxon>
    </lineage>
</organism>
<dbReference type="Gene3D" id="3.40.50.10540">
    <property type="entry name" value="Crotonobetainyl-coa:carnitine coa-transferase, domain 1"/>
    <property type="match status" value="1"/>
</dbReference>
<comment type="caution">
    <text evidence="2">The sequence shown here is derived from an EMBL/GenBank/DDBJ whole genome shotgun (WGS) entry which is preliminary data.</text>
</comment>
<keyword evidence="3" id="KW-1185">Reference proteome</keyword>
<accession>A0ABT0M2F6</accession>
<dbReference type="InterPro" id="IPR044855">
    <property type="entry name" value="CoA-Trfase_III_dom3_sf"/>
</dbReference>
<dbReference type="InterPro" id="IPR023606">
    <property type="entry name" value="CoA-Trfase_III_dom_1_sf"/>
</dbReference>
<evidence type="ECO:0000313" key="2">
    <source>
        <dbReference type="EMBL" id="MCL1629046.1"/>
    </source>
</evidence>
<sequence length="398" mass="42003">MATDPLAGITVLDLTNVLAGPFACHQLAHLGADVIKVEAVGRGDLARNLGADPELSARGMGISFLAQNAGKRSITLNLKDARGKDVLKRLVRTADVLVENFRPGVMDRLGLGYGALKAENPNLIYCAISGFGQTGPWADRPAYDQIVQGASGVMSVTGEADGTPTRVGYPLADTVGGLTAAMTICAALNANPRGAFIDVPMVDSVLATMGWVVSNHLIGRVMPERQGNENPTSAPSGAFQCADGLLNIAANKDEQWQVLARHLGRTDLLDHPDYATREDRKRNRLRLRAELETVLTTRPAGAWAEELNAIGVPAGAVMTVPEVLAHPQITERDLLARFKHAPGVGRAIDVMRIGALIDGARPSVATPPPALGANSADILGGLGYSDQEIDRLRAEGVT</sequence>
<name>A0ABT0M2F6_9RHOB</name>
<dbReference type="Gene3D" id="3.30.1540.10">
    <property type="entry name" value="formyl-coa transferase, domain 3"/>
    <property type="match status" value="1"/>
</dbReference>
<reference evidence="2 3" key="1">
    <citation type="submission" date="2022-05" db="EMBL/GenBank/DDBJ databases">
        <title>Seasonal and diel survey of microbial diversity of the Tyrrhenian coast.</title>
        <authorList>
            <person name="Gattoni G."/>
            <person name="Corral P."/>
        </authorList>
    </citation>
    <scope>NUCLEOTIDE SEQUENCE [LARGE SCALE GENOMIC DNA]</scope>
    <source>
        <strain evidence="2 3">V10</strain>
    </source>
</reference>
<dbReference type="GO" id="GO:0016740">
    <property type="term" value="F:transferase activity"/>
    <property type="evidence" value="ECO:0007669"/>
    <property type="project" value="UniProtKB-KW"/>
</dbReference>
<dbReference type="RefSeq" id="WP_249058429.1">
    <property type="nucleotide sequence ID" value="NZ_JALZWP010000008.1"/>
</dbReference>
<dbReference type="PANTHER" id="PTHR48207:SF4">
    <property type="entry name" value="BLL6097 PROTEIN"/>
    <property type="match status" value="1"/>
</dbReference>